<protein>
    <recommendedName>
        <fullName evidence="8">tRNA-specific adenosine deaminase</fullName>
        <ecNumber evidence="8">3.5.4.33</ecNumber>
    </recommendedName>
</protein>
<dbReference type="GO" id="GO:0008270">
    <property type="term" value="F:zinc ion binding"/>
    <property type="evidence" value="ECO:0007669"/>
    <property type="project" value="UniProtKB-UniRule"/>
</dbReference>
<evidence type="ECO:0000256" key="1">
    <source>
        <dbReference type="ARBA" id="ARBA00010669"/>
    </source>
</evidence>
<evidence type="ECO:0000256" key="6">
    <source>
        <dbReference type="ARBA" id="ARBA00022833"/>
    </source>
</evidence>
<dbReference type="InterPro" id="IPR028883">
    <property type="entry name" value="tRNA_aden_deaminase"/>
</dbReference>
<dbReference type="GO" id="GO:0002100">
    <property type="term" value="P:tRNA wobble adenosine to inosine editing"/>
    <property type="evidence" value="ECO:0007669"/>
    <property type="project" value="UniProtKB-UniRule"/>
</dbReference>
<gene>
    <name evidence="8" type="primary">tadA</name>
    <name evidence="10" type="ORF">HMPREF9460_00053</name>
</gene>
<comment type="catalytic activity">
    <reaction evidence="7 8">
        <text>adenosine(34) in tRNA + H2O + H(+) = inosine(34) in tRNA + NH4(+)</text>
        <dbReference type="Rhea" id="RHEA:43168"/>
        <dbReference type="Rhea" id="RHEA-COMP:10373"/>
        <dbReference type="Rhea" id="RHEA-COMP:10374"/>
        <dbReference type="ChEBI" id="CHEBI:15377"/>
        <dbReference type="ChEBI" id="CHEBI:15378"/>
        <dbReference type="ChEBI" id="CHEBI:28938"/>
        <dbReference type="ChEBI" id="CHEBI:74411"/>
        <dbReference type="ChEBI" id="CHEBI:82852"/>
        <dbReference type="EC" id="3.5.4.33"/>
    </reaction>
</comment>
<dbReference type="PANTHER" id="PTHR11079">
    <property type="entry name" value="CYTOSINE DEAMINASE FAMILY MEMBER"/>
    <property type="match status" value="1"/>
</dbReference>
<evidence type="ECO:0000256" key="5">
    <source>
        <dbReference type="ARBA" id="ARBA00022801"/>
    </source>
</evidence>
<comment type="caution">
    <text evidence="10">The sequence shown here is derived from an EMBL/GenBank/DDBJ whole genome shotgun (WGS) entry which is preliminary data.</text>
</comment>
<organism evidence="10 11">
    <name type="scientific">Flavonifractor plautii 1_3_50AFAA</name>
    <dbReference type="NCBI Taxonomy" id="742738"/>
    <lineage>
        <taxon>Bacteria</taxon>
        <taxon>Bacillati</taxon>
        <taxon>Bacillota</taxon>
        <taxon>Clostridia</taxon>
        <taxon>Eubacteriales</taxon>
        <taxon>Oscillospiraceae</taxon>
        <taxon>Flavonifractor</taxon>
    </lineage>
</organism>
<comment type="function">
    <text evidence="8">Catalyzes the deamination of adenosine to inosine at the wobble position 34 of tRNA(Arg2).</text>
</comment>
<evidence type="ECO:0000256" key="3">
    <source>
        <dbReference type="ARBA" id="ARBA00022694"/>
    </source>
</evidence>
<dbReference type="InterPro" id="IPR016193">
    <property type="entry name" value="Cytidine_deaminase-like"/>
</dbReference>
<dbReference type="InterPro" id="IPR058535">
    <property type="entry name" value="MafB19-deam"/>
</dbReference>
<keyword evidence="4 8" id="KW-0479">Metal-binding</keyword>
<dbReference type="Proteomes" id="UP000029585">
    <property type="component" value="Unassembled WGS sequence"/>
</dbReference>
<evidence type="ECO:0000256" key="7">
    <source>
        <dbReference type="ARBA" id="ARBA00048045"/>
    </source>
</evidence>
<dbReference type="eggNOG" id="COG0590">
    <property type="taxonomic scope" value="Bacteria"/>
</dbReference>
<feature type="binding site" evidence="8">
    <location>
        <position position="85"/>
    </location>
    <ligand>
        <name>Zn(2+)</name>
        <dbReference type="ChEBI" id="CHEBI:29105"/>
        <note>catalytic</note>
    </ligand>
</feature>
<dbReference type="EMBL" id="ADLO01000003">
    <property type="protein sequence ID" value="KGF57502.1"/>
    <property type="molecule type" value="Genomic_DNA"/>
</dbReference>
<evidence type="ECO:0000256" key="8">
    <source>
        <dbReference type="HAMAP-Rule" id="MF_00972"/>
    </source>
</evidence>
<dbReference type="CDD" id="cd01285">
    <property type="entry name" value="nucleoside_deaminase"/>
    <property type="match status" value="1"/>
</dbReference>
<dbReference type="PROSITE" id="PS00903">
    <property type="entry name" value="CYT_DCMP_DEAMINASES_1"/>
    <property type="match status" value="1"/>
</dbReference>
<dbReference type="HOGENOM" id="CLU_025810_3_2_9"/>
<dbReference type="SUPFAM" id="SSF53927">
    <property type="entry name" value="Cytidine deaminase-like"/>
    <property type="match status" value="1"/>
</dbReference>
<dbReference type="Gene3D" id="3.40.140.10">
    <property type="entry name" value="Cytidine Deaminase, domain 2"/>
    <property type="match status" value="1"/>
</dbReference>
<dbReference type="FunFam" id="3.40.140.10:FF:000005">
    <property type="entry name" value="tRNA-specific adenosine deaminase"/>
    <property type="match status" value="1"/>
</dbReference>
<evidence type="ECO:0000256" key="4">
    <source>
        <dbReference type="ARBA" id="ARBA00022723"/>
    </source>
</evidence>
<evidence type="ECO:0000313" key="10">
    <source>
        <dbReference type="EMBL" id="KGF57502.1"/>
    </source>
</evidence>
<dbReference type="PATRIC" id="fig|742738.3.peg.55"/>
<evidence type="ECO:0000256" key="2">
    <source>
        <dbReference type="ARBA" id="ARBA00011738"/>
    </source>
</evidence>
<feature type="active site" description="Proton donor" evidence="8">
    <location>
        <position position="54"/>
    </location>
</feature>
<dbReference type="PANTHER" id="PTHR11079:SF202">
    <property type="entry name" value="TRNA-SPECIFIC ADENOSINE DEAMINASE"/>
    <property type="match status" value="1"/>
</dbReference>
<comment type="similarity">
    <text evidence="1">Belongs to the cytidine and deoxycytidylate deaminase family. ADAT2 subfamily.</text>
</comment>
<keyword evidence="11" id="KW-1185">Reference proteome</keyword>
<dbReference type="RefSeq" id="WP_009260516.1">
    <property type="nucleotide sequence ID" value="NZ_KN174161.1"/>
</dbReference>
<comment type="cofactor">
    <cofactor evidence="8">
        <name>Zn(2+)</name>
        <dbReference type="ChEBI" id="CHEBI:29105"/>
    </cofactor>
    <text evidence="8">Binds 1 zinc ion per subunit.</text>
</comment>
<dbReference type="GO" id="GO:0052717">
    <property type="term" value="F:tRNA-specific adenosine-34 deaminase activity"/>
    <property type="evidence" value="ECO:0007669"/>
    <property type="project" value="UniProtKB-UniRule"/>
</dbReference>
<keyword evidence="5 8" id="KW-0378">Hydrolase</keyword>
<reference evidence="10 11" key="1">
    <citation type="submission" date="2011-08" db="EMBL/GenBank/DDBJ databases">
        <title>The Genome Sequence of Clostridium orbiscindens 1_3_50AFAA.</title>
        <authorList>
            <consortium name="The Broad Institute Genome Sequencing Platform"/>
            <person name="Earl A."/>
            <person name="Ward D."/>
            <person name="Feldgarden M."/>
            <person name="Gevers D."/>
            <person name="Daigneault M."/>
            <person name="Strauss J."/>
            <person name="Allen-Vercoe E."/>
            <person name="Young S.K."/>
            <person name="Zeng Q."/>
            <person name="Gargeya S."/>
            <person name="Fitzgerald M."/>
            <person name="Haas B."/>
            <person name="Abouelleil A."/>
            <person name="Alvarado L."/>
            <person name="Arachchi H.M."/>
            <person name="Berlin A."/>
            <person name="Brown A."/>
            <person name="Chapman S.B."/>
            <person name="Chen Z."/>
            <person name="Dunbar C."/>
            <person name="Freedman E."/>
            <person name="Gearin G."/>
            <person name="Gellesch M."/>
            <person name="Goldberg J."/>
            <person name="Griggs A."/>
            <person name="Gujja S."/>
            <person name="Heiman D."/>
            <person name="Howarth C."/>
            <person name="Larson L."/>
            <person name="Lui A."/>
            <person name="MacDonald P.J.P."/>
            <person name="Montmayeur A."/>
            <person name="Murphy C."/>
            <person name="Neiman D."/>
            <person name="Pearson M."/>
            <person name="Priest M."/>
            <person name="Roberts A."/>
            <person name="Saif S."/>
            <person name="Shea T."/>
            <person name="Shenoy N."/>
            <person name="Sisk P."/>
            <person name="Stolte C."/>
            <person name="Sykes S."/>
            <person name="Wortman J."/>
            <person name="Nusbaum C."/>
            <person name="Birren B."/>
        </authorList>
    </citation>
    <scope>NUCLEOTIDE SEQUENCE [LARGE SCALE GENOMIC DNA]</scope>
    <source>
        <strain evidence="10 11">1_3_50AFAA</strain>
    </source>
</reference>
<dbReference type="HAMAP" id="MF_00972">
    <property type="entry name" value="tRNA_aden_deaminase"/>
    <property type="match status" value="1"/>
</dbReference>
<proteinExistence type="inferred from homology"/>
<dbReference type="EC" id="3.5.4.33" evidence="8"/>
<dbReference type="PROSITE" id="PS51747">
    <property type="entry name" value="CYT_DCMP_DEAMINASES_2"/>
    <property type="match status" value="1"/>
</dbReference>
<comment type="subunit">
    <text evidence="2 8">Homodimer.</text>
</comment>
<feature type="binding site" evidence="8">
    <location>
        <position position="52"/>
    </location>
    <ligand>
        <name>Zn(2+)</name>
        <dbReference type="ChEBI" id="CHEBI:29105"/>
        <note>catalytic</note>
    </ligand>
</feature>
<evidence type="ECO:0000313" key="11">
    <source>
        <dbReference type="Proteomes" id="UP000029585"/>
    </source>
</evidence>
<accession>A0A096CRT0</accession>
<feature type="binding site" evidence="8">
    <location>
        <position position="82"/>
    </location>
    <ligand>
        <name>Zn(2+)</name>
        <dbReference type="ChEBI" id="CHEBI:29105"/>
        <note>catalytic</note>
    </ligand>
</feature>
<feature type="domain" description="CMP/dCMP-type deaminase" evidence="9">
    <location>
        <begin position="1"/>
        <end position="146"/>
    </location>
</feature>
<keyword evidence="3 8" id="KW-0819">tRNA processing</keyword>
<dbReference type="Pfam" id="PF14437">
    <property type="entry name" value="MafB19-deam"/>
    <property type="match status" value="1"/>
</dbReference>
<dbReference type="AlphaFoldDB" id="A0A096CRT0"/>
<dbReference type="InterPro" id="IPR016192">
    <property type="entry name" value="APOBEC/CMP_deaminase_Zn-bd"/>
</dbReference>
<evidence type="ECO:0000259" key="9">
    <source>
        <dbReference type="PROSITE" id="PS51747"/>
    </source>
</evidence>
<sequence length="147" mass="16110">MEHEEYMRQALELARLAMAEGEVPVGCVIVRDGAVVGRGRNRRETAQTALGHAELEAIAQACRTLGGWRLAGCALYVTLEPCPMCAGAIVNARIPAVYYGAKDDKAGCCGSVLNLFEERFNHHPRIYGRVLEAECAALLQEFFQSLR</sequence>
<keyword evidence="6 8" id="KW-0862">Zinc</keyword>
<dbReference type="InterPro" id="IPR002125">
    <property type="entry name" value="CMP_dCMP_dom"/>
</dbReference>
<name>A0A096CRT0_FLAPL</name>